<dbReference type="SUPFAM" id="SSF52058">
    <property type="entry name" value="L domain-like"/>
    <property type="match status" value="1"/>
</dbReference>
<dbReference type="InterPro" id="IPR032675">
    <property type="entry name" value="LRR_dom_sf"/>
</dbReference>
<reference evidence="4" key="1">
    <citation type="submission" date="2023-01" db="EMBL/GenBank/DDBJ databases">
        <title>Genome assembly of the deep-sea coral Lophelia pertusa.</title>
        <authorList>
            <person name="Herrera S."/>
            <person name="Cordes E."/>
        </authorList>
    </citation>
    <scope>NUCLEOTIDE SEQUENCE</scope>
    <source>
        <strain evidence="4">USNM1676648</strain>
        <tissue evidence="4">Polyp</tissue>
    </source>
</reference>
<dbReference type="Pfam" id="PF13855">
    <property type="entry name" value="LRR_8"/>
    <property type="match status" value="1"/>
</dbReference>
<keyword evidence="2" id="KW-0732">Signal</keyword>
<keyword evidence="3" id="KW-0677">Repeat</keyword>
<evidence type="ECO:0000256" key="3">
    <source>
        <dbReference type="ARBA" id="ARBA00022737"/>
    </source>
</evidence>
<comment type="caution">
    <text evidence="4">The sequence shown here is derived from an EMBL/GenBank/DDBJ whole genome shotgun (WGS) entry which is preliminary data.</text>
</comment>
<keyword evidence="4" id="KW-0675">Receptor</keyword>
<name>A0A9W9YHC6_9CNID</name>
<dbReference type="InterPro" id="IPR050328">
    <property type="entry name" value="Dev_Immune_Receptor"/>
</dbReference>
<organism evidence="4 5">
    <name type="scientific">Desmophyllum pertusum</name>
    <dbReference type="NCBI Taxonomy" id="174260"/>
    <lineage>
        <taxon>Eukaryota</taxon>
        <taxon>Metazoa</taxon>
        <taxon>Cnidaria</taxon>
        <taxon>Anthozoa</taxon>
        <taxon>Hexacorallia</taxon>
        <taxon>Scleractinia</taxon>
        <taxon>Caryophylliina</taxon>
        <taxon>Caryophylliidae</taxon>
        <taxon>Desmophyllum</taxon>
    </lineage>
</organism>
<evidence type="ECO:0000313" key="4">
    <source>
        <dbReference type="EMBL" id="KAJ7347149.1"/>
    </source>
</evidence>
<dbReference type="OrthoDB" id="5953842at2759"/>
<evidence type="ECO:0000256" key="2">
    <source>
        <dbReference type="ARBA" id="ARBA00022729"/>
    </source>
</evidence>
<evidence type="ECO:0000313" key="5">
    <source>
        <dbReference type="Proteomes" id="UP001163046"/>
    </source>
</evidence>
<protein>
    <submittedName>
        <fullName evidence="4">MyD88-dependent toll-like receptor signaling pathway</fullName>
    </submittedName>
</protein>
<accession>A0A9W9YHC6</accession>
<dbReference type="InterPro" id="IPR003591">
    <property type="entry name" value="Leu-rich_rpt_typical-subtyp"/>
</dbReference>
<dbReference type="Proteomes" id="UP001163046">
    <property type="component" value="Unassembled WGS sequence"/>
</dbReference>
<dbReference type="SMART" id="SM00369">
    <property type="entry name" value="LRR_TYP"/>
    <property type="match status" value="4"/>
</dbReference>
<evidence type="ECO:0000256" key="1">
    <source>
        <dbReference type="ARBA" id="ARBA00022614"/>
    </source>
</evidence>
<sequence>MQDNLLSFGDLKIILKGLKRITKLDIKNNKIGPNLTKDVFAGFDNMEHIDLRRCHLENIENGTFHAMKNLSKLYLSWNMLSHITPETLEGPSDQLSFLILKGNYIRTVADGTFSRFTYLRRL</sequence>
<dbReference type="Gene3D" id="3.80.10.10">
    <property type="entry name" value="Ribonuclease Inhibitor"/>
    <property type="match status" value="1"/>
</dbReference>
<dbReference type="AlphaFoldDB" id="A0A9W9YHC6"/>
<dbReference type="EMBL" id="MU827596">
    <property type="protein sequence ID" value="KAJ7347149.1"/>
    <property type="molecule type" value="Genomic_DNA"/>
</dbReference>
<proteinExistence type="predicted"/>
<dbReference type="InterPro" id="IPR001611">
    <property type="entry name" value="Leu-rich_rpt"/>
</dbReference>
<keyword evidence="1" id="KW-0433">Leucine-rich repeat</keyword>
<gene>
    <name evidence="4" type="primary">TLR4</name>
    <name evidence="4" type="ORF">OS493_040128</name>
</gene>
<keyword evidence="5" id="KW-1185">Reference proteome</keyword>
<dbReference type="PANTHER" id="PTHR24373">
    <property type="entry name" value="SLIT RELATED LEUCINE-RICH REPEAT NEURONAL PROTEIN"/>
    <property type="match status" value="1"/>
</dbReference>
<dbReference type="PANTHER" id="PTHR24373:SF275">
    <property type="entry name" value="TIR DOMAIN-CONTAINING PROTEIN"/>
    <property type="match status" value="1"/>
</dbReference>